<evidence type="ECO:0000256" key="6">
    <source>
        <dbReference type="ARBA" id="ARBA00022679"/>
    </source>
</evidence>
<evidence type="ECO:0000256" key="1">
    <source>
        <dbReference type="ARBA" id="ARBA00004196"/>
    </source>
</evidence>
<feature type="domain" description="Glycosyl transferase family 1" evidence="12">
    <location>
        <begin position="316"/>
        <end position="419"/>
    </location>
</feature>
<comment type="pathway">
    <text evidence="2 11">Bacterial outer membrane biogenesis; LPS core biosynthesis.</text>
</comment>
<dbReference type="SUPFAM" id="SSF53756">
    <property type="entry name" value="UDP-Glycosyltransferase/glycogen phosphorylase"/>
    <property type="match status" value="1"/>
</dbReference>
<evidence type="ECO:0000256" key="11">
    <source>
        <dbReference type="RuleBase" id="RU365103"/>
    </source>
</evidence>
<dbReference type="GO" id="GO:0030313">
    <property type="term" value="C:cell envelope"/>
    <property type="evidence" value="ECO:0007669"/>
    <property type="project" value="UniProtKB-SubCell"/>
</dbReference>
<feature type="domain" description="3-deoxy-D-manno-octulosonic-acid transferase N-terminal" evidence="13">
    <location>
        <begin position="38"/>
        <end position="214"/>
    </location>
</feature>
<dbReference type="PANTHER" id="PTHR42755:SF1">
    <property type="entry name" value="3-DEOXY-D-MANNO-OCTULOSONIC ACID TRANSFERASE, MITOCHONDRIAL-RELATED"/>
    <property type="match status" value="1"/>
</dbReference>
<evidence type="ECO:0000256" key="3">
    <source>
        <dbReference type="ARBA" id="ARBA00012621"/>
    </source>
</evidence>
<evidence type="ECO:0000256" key="2">
    <source>
        <dbReference type="ARBA" id="ARBA00004713"/>
    </source>
</evidence>
<dbReference type="GO" id="GO:0009244">
    <property type="term" value="P:lipopolysaccharide core region biosynthetic process"/>
    <property type="evidence" value="ECO:0007669"/>
    <property type="project" value="UniProtKB-UniRule"/>
</dbReference>
<dbReference type="EMBL" id="SMAJ01000006">
    <property type="protein sequence ID" value="TCT07361.1"/>
    <property type="molecule type" value="Genomic_DNA"/>
</dbReference>
<evidence type="ECO:0000313" key="14">
    <source>
        <dbReference type="EMBL" id="TCT07361.1"/>
    </source>
</evidence>
<dbReference type="UniPathway" id="UPA00958"/>
<dbReference type="RefSeq" id="WP_132582080.1">
    <property type="nucleotide sequence ID" value="NZ_SMAJ01000006.1"/>
</dbReference>
<feature type="site" description="Transition state stabilizer" evidence="10">
    <location>
        <position position="135"/>
    </location>
</feature>
<feature type="active site" description="Proton acceptor" evidence="9">
    <location>
        <position position="62"/>
    </location>
</feature>
<keyword evidence="11" id="KW-1003">Cell membrane</keyword>
<organism evidence="14 15">
    <name type="scientific">Paralcaligenes ureilyticus</name>
    <dbReference type="NCBI Taxonomy" id="627131"/>
    <lineage>
        <taxon>Bacteria</taxon>
        <taxon>Pseudomonadati</taxon>
        <taxon>Pseudomonadota</taxon>
        <taxon>Betaproteobacteria</taxon>
        <taxon>Burkholderiales</taxon>
        <taxon>Alcaligenaceae</taxon>
        <taxon>Paralcaligenes</taxon>
    </lineage>
</organism>
<evidence type="ECO:0000256" key="10">
    <source>
        <dbReference type="PIRSR" id="PIRSR639901-2"/>
    </source>
</evidence>
<evidence type="ECO:0000259" key="12">
    <source>
        <dbReference type="Pfam" id="PF00534"/>
    </source>
</evidence>
<dbReference type="Gene3D" id="3.40.50.2000">
    <property type="entry name" value="Glycogen Phosphorylase B"/>
    <property type="match status" value="1"/>
</dbReference>
<comment type="catalytic activity">
    <reaction evidence="8 11">
        <text>lipid IVA (E. coli) + CMP-3-deoxy-beta-D-manno-octulosonate = alpha-Kdo-(2-&gt;6)-lipid IVA (E. coli) + CMP + H(+)</text>
        <dbReference type="Rhea" id="RHEA:28066"/>
        <dbReference type="ChEBI" id="CHEBI:15378"/>
        <dbReference type="ChEBI" id="CHEBI:58603"/>
        <dbReference type="ChEBI" id="CHEBI:60364"/>
        <dbReference type="ChEBI" id="CHEBI:60377"/>
        <dbReference type="ChEBI" id="CHEBI:85987"/>
        <dbReference type="EC" id="2.4.99.12"/>
    </reaction>
</comment>
<dbReference type="Pfam" id="PF04413">
    <property type="entry name" value="Glycos_transf_N"/>
    <property type="match status" value="1"/>
</dbReference>
<dbReference type="InterPro" id="IPR001296">
    <property type="entry name" value="Glyco_trans_1"/>
</dbReference>
<protein>
    <recommendedName>
        <fullName evidence="4 11">3-deoxy-D-manno-octulosonic acid transferase</fullName>
        <shortName evidence="11">Kdo transferase</shortName>
        <ecNumber evidence="3 11">2.4.99.12</ecNumber>
    </recommendedName>
    <alternativeName>
        <fullName evidence="7 11">Lipid IV(A) 3-deoxy-D-manno-octulosonic acid transferase</fullName>
    </alternativeName>
</protein>
<dbReference type="GO" id="GO:0043842">
    <property type="term" value="F:Kdo transferase activity"/>
    <property type="evidence" value="ECO:0007669"/>
    <property type="project" value="UniProtKB-EC"/>
</dbReference>
<feature type="site" description="Transition state stabilizer" evidence="10">
    <location>
        <position position="211"/>
    </location>
</feature>
<dbReference type="InterPro" id="IPR038107">
    <property type="entry name" value="Glycos_transf_N_sf"/>
</dbReference>
<keyword evidence="6 11" id="KW-0808">Transferase</keyword>
<name>A0A4R3M2F2_9BURK</name>
<dbReference type="PANTHER" id="PTHR42755">
    <property type="entry name" value="3-DEOXY-MANNO-OCTULOSONATE CYTIDYLYLTRANSFERASE"/>
    <property type="match status" value="1"/>
</dbReference>
<keyword evidence="5" id="KW-0997">Cell inner membrane</keyword>
<evidence type="ECO:0000256" key="4">
    <source>
        <dbReference type="ARBA" id="ARBA00019077"/>
    </source>
</evidence>
<dbReference type="AlphaFoldDB" id="A0A4R3M2F2"/>
<dbReference type="InterPro" id="IPR007507">
    <property type="entry name" value="Glycos_transf_N"/>
</dbReference>
<comment type="similarity">
    <text evidence="11">Belongs to the glycosyltransferase group 1 family.</text>
</comment>
<keyword evidence="5" id="KW-0472">Membrane</keyword>
<evidence type="ECO:0000256" key="9">
    <source>
        <dbReference type="PIRSR" id="PIRSR639901-1"/>
    </source>
</evidence>
<evidence type="ECO:0000256" key="7">
    <source>
        <dbReference type="ARBA" id="ARBA00031445"/>
    </source>
</evidence>
<reference evidence="14 15" key="1">
    <citation type="submission" date="2019-03" db="EMBL/GenBank/DDBJ databases">
        <title>Genomic Encyclopedia of Type Strains, Phase IV (KMG-IV): sequencing the most valuable type-strain genomes for metagenomic binning, comparative biology and taxonomic classification.</title>
        <authorList>
            <person name="Goeker M."/>
        </authorList>
    </citation>
    <scope>NUCLEOTIDE SEQUENCE [LARGE SCALE GENOMIC DNA]</scope>
    <source>
        <strain evidence="14 15">DSM 24591</strain>
    </source>
</reference>
<dbReference type="OrthoDB" id="9789797at2"/>
<dbReference type="EC" id="2.4.99.12" evidence="3 11"/>
<comment type="function">
    <text evidence="11">Involved in lipopolysaccharide (LPS) biosynthesis. Catalyzes the transfer of 3-deoxy-D-manno-octulosonate (Kdo) residue(s) from CMP-Kdo to lipid IV(A), the tetraacyldisaccharide-1,4'-bisphosphate precursor of lipid A.</text>
</comment>
<dbReference type="GO" id="GO:0009245">
    <property type="term" value="P:lipid A biosynthetic process"/>
    <property type="evidence" value="ECO:0007669"/>
    <property type="project" value="TreeGrafter"/>
</dbReference>
<dbReference type="Pfam" id="PF00534">
    <property type="entry name" value="Glycos_transf_1"/>
    <property type="match status" value="1"/>
</dbReference>
<sequence>MNRFFYTAFIRLLSPGLLGWMALRARRAGGDWGVWSGSRFGRYAGVSVLKKPIWVHAVSLGETRAAQPLVQALLDQGESVLLTHMTVTGRAEGALTFATAIAQGRLKQEWLPYDFPGCTQRFMAHYRPLIGILIEREVWPNAIASARRAHIPMMLVSARFSDHALRNSLRAGRVMREAYGSLDAVYAQTLSDAQRLEQAGASAVRVSGNFKFDVSLPADKVARGKAFNAALKRKVVAIASTREGEDQLFVDAIARKVGRARGHGKDLAERVMFYLIPRHPQRFEEAAALLQKAQLPFMRRSQLVDIGQAGAAALRAGGQPLVLLGDSLGEMPSYYASSHIAIVAGSFEPMGGQNLIEACAVGVPVLVGPHTRNFEQAVVDAIDEGAAIRVQTVDAALCKALDLLDQPAELSKMGQAGAHWVQKHTGAIARVVAGLNEIKARKAVAPTRGAATKTYPPLT</sequence>
<evidence type="ECO:0000256" key="8">
    <source>
        <dbReference type="ARBA" id="ARBA00049183"/>
    </source>
</evidence>
<proteinExistence type="inferred from homology"/>
<keyword evidence="11" id="KW-0448">Lipopolysaccharide biosynthesis</keyword>
<dbReference type="Gene3D" id="3.40.50.11720">
    <property type="entry name" value="3-Deoxy-D-manno-octulosonic-acid transferase, N-terminal domain"/>
    <property type="match status" value="1"/>
</dbReference>
<evidence type="ECO:0000259" key="13">
    <source>
        <dbReference type="Pfam" id="PF04413"/>
    </source>
</evidence>
<accession>A0A4R3M2F2</accession>
<dbReference type="Proteomes" id="UP000295525">
    <property type="component" value="Unassembled WGS sequence"/>
</dbReference>
<keyword evidence="15" id="KW-1185">Reference proteome</keyword>
<evidence type="ECO:0000256" key="5">
    <source>
        <dbReference type="ARBA" id="ARBA00022519"/>
    </source>
</evidence>
<dbReference type="GO" id="GO:0005886">
    <property type="term" value="C:plasma membrane"/>
    <property type="evidence" value="ECO:0007669"/>
    <property type="project" value="UniProtKB-SubCell"/>
</dbReference>
<dbReference type="InterPro" id="IPR039901">
    <property type="entry name" value="Kdotransferase"/>
</dbReference>
<comment type="subcellular location">
    <subcellularLocation>
        <location evidence="1">Cell envelope</location>
    </subcellularLocation>
    <subcellularLocation>
        <location evidence="11">Cell membrane</location>
    </subcellularLocation>
</comment>
<gene>
    <name evidence="14" type="ORF">EDC26_10685</name>
</gene>
<evidence type="ECO:0000313" key="15">
    <source>
        <dbReference type="Proteomes" id="UP000295525"/>
    </source>
</evidence>
<comment type="caution">
    <text evidence="14">The sequence shown here is derived from an EMBL/GenBank/DDBJ whole genome shotgun (WGS) entry which is preliminary data.</text>
</comment>